<dbReference type="Proteomes" id="UP000195139">
    <property type="component" value="Unassembled WGS sequence"/>
</dbReference>
<evidence type="ECO:0000313" key="4">
    <source>
        <dbReference type="EMBL" id="MEI5994260.1"/>
    </source>
</evidence>
<accession>A0A242CER6</accession>
<evidence type="ECO:0000313" key="6">
    <source>
        <dbReference type="Proteomes" id="UP000195139"/>
    </source>
</evidence>
<feature type="chain" id="PRO_5038523337" description="WxL domain-containing protein" evidence="2">
    <location>
        <begin position="22"/>
        <end position="252"/>
    </location>
</feature>
<keyword evidence="2" id="KW-0732">Signal</keyword>
<feature type="signal peptide" evidence="2">
    <location>
        <begin position="1"/>
        <end position="21"/>
    </location>
</feature>
<sequence>MKLTHKLCGAALVAAAGVALAIPNTTKADTMDGKGHIGFTESSGIPTLTDNSTSTDSGGSTGTGSEITSNTTLPVTDPGEFGIISVSPLEFKTHSTLSASQEKFDADLYDNGNNVKTSNFVIYTDKRAEADRAKHKLSAKLTQQFQTTTGTELKGATITYKNIWINDYTNAVQPTGVALEAEVTTTSPVSFVENVKGSENAGYGQHAVMFGETAGKADANKSVTLDIPKAQNASVIAGDYNGVVQWNLEETF</sequence>
<dbReference type="AlphaFoldDB" id="A0A242CER6"/>
<dbReference type="RefSeq" id="WP_086330649.1">
    <property type="nucleotide sequence ID" value="NZ_NGLE02000001.1"/>
</dbReference>
<keyword evidence="6" id="KW-1185">Reference proteome</keyword>
<feature type="region of interest" description="Disordered" evidence="1">
    <location>
        <begin position="38"/>
        <end position="76"/>
    </location>
</feature>
<evidence type="ECO:0000259" key="3">
    <source>
        <dbReference type="Pfam" id="PF13731"/>
    </source>
</evidence>
<proteinExistence type="predicted"/>
<reference evidence="5" key="1">
    <citation type="submission" date="2017-05" db="EMBL/GenBank/DDBJ databases">
        <title>The Genome Sequence of Enterococcus sp. 4G2_DIV0659.</title>
        <authorList>
            <consortium name="The Broad Institute Genomics Platform"/>
            <consortium name="The Broad Institute Genomic Center for Infectious Diseases"/>
            <person name="Earl A."/>
            <person name="Manson A."/>
            <person name="Schwartman J."/>
            <person name="Gilmore M."/>
            <person name="Abouelleil A."/>
            <person name="Cao P."/>
            <person name="Chapman S."/>
            <person name="Cusick C."/>
            <person name="Shea T."/>
            <person name="Young S."/>
            <person name="Neafsey D."/>
            <person name="Nusbaum C."/>
            <person name="Birren B."/>
        </authorList>
    </citation>
    <scope>NUCLEOTIDE SEQUENCE [LARGE SCALE GENOMIC DNA]</scope>
    <source>
        <strain evidence="5">4G2_DIV0659</strain>
    </source>
</reference>
<dbReference type="EMBL" id="NGLE01000002">
    <property type="protein sequence ID" value="OTO08735.1"/>
    <property type="molecule type" value="Genomic_DNA"/>
</dbReference>
<gene>
    <name evidence="5" type="ORF">A5880_001735</name>
    <name evidence="4" type="ORF">A5880_001818</name>
</gene>
<dbReference type="InterPro" id="IPR027994">
    <property type="entry name" value="WxL_dom"/>
</dbReference>
<feature type="compositionally biased region" description="Low complexity" evidence="1">
    <location>
        <begin position="47"/>
        <end position="72"/>
    </location>
</feature>
<evidence type="ECO:0000256" key="1">
    <source>
        <dbReference type="SAM" id="MobiDB-lite"/>
    </source>
</evidence>
<evidence type="ECO:0000313" key="5">
    <source>
        <dbReference type="EMBL" id="OTO08735.1"/>
    </source>
</evidence>
<organism evidence="5">
    <name type="scientific">Candidatus Enterococcus mansonii</name>
    <dbReference type="NCBI Taxonomy" id="1834181"/>
    <lineage>
        <taxon>Bacteria</taxon>
        <taxon>Bacillati</taxon>
        <taxon>Bacillota</taxon>
        <taxon>Bacilli</taxon>
        <taxon>Lactobacillales</taxon>
        <taxon>Enterococcaceae</taxon>
        <taxon>Enterococcus</taxon>
    </lineage>
</organism>
<evidence type="ECO:0000256" key="2">
    <source>
        <dbReference type="SAM" id="SignalP"/>
    </source>
</evidence>
<dbReference type="STRING" id="1834181.A5880_001735"/>
<dbReference type="Pfam" id="PF13731">
    <property type="entry name" value="WxL"/>
    <property type="match status" value="1"/>
</dbReference>
<name>A0A242CER6_9ENTE</name>
<reference evidence="4 6" key="2">
    <citation type="submission" date="2018-07" db="EMBL/GenBank/DDBJ databases">
        <title>The Genome Sequence of Enterococcus sp. DIV0659b.</title>
        <authorList>
            <consortium name="The Broad Institute Genomics Platform"/>
            <consortium name="The Broad Institute Genomic Center for Infectious Diseases"/>
            <person name="Earl A."/>
            <person name="Manson A."/>
            <person name="Schwartman J."/>
            <person name="Gilmore M."/>
            <person name="Abouelleil A."/>
            <person name="Cao P."/>
            <person name="Chapman S."/>
            <person name="Cusick C."/>
            <person name="Shea T."/>
            <person name="Young S."/>
            <person name="Neafsey D."/>
            <person name="Nusbaum C."/>
            <person name="Birren B."/>
        </authorList>
    </citation>
    <scope>NUCLEOTIDE SEQUENCE [LARGE SCALE GENOMIC DNA]</scope>
    <source>
        <strain evidence="4 6">4G2_DIV0659</strain>
    </source>
</reference>
<protein>
    <recommendedName>
        <fullName evidence="3">WxL domain-containing protein</fullName>
    </recommendedName>
</protein>
<feature type="domain" description="WxL" evidence="3">
    <location>
        <begin position="75"/>
        <end position="251"/>
    </location>
</feature>
<comment type="caution">
    <text evidence="5">The sequence shown here is derived from an EMBL/GenBank/DDBJ whole genome shotgun (WGS) entry which is preliminary data.</text>
</comment>
<dbReference type="OrthoDB" id="2194859at2"/>
<dbReference type="EMBL" id="NGLE02000001">
    <property type="protein sequence ID" value="MEI5994260.1"/>
    <property type="molecule type" value="Genomic_DNA"/>
</dbReference>